<dbReference type="EMBL" id="KB446538">
    <property type="protein sequence ID" value="EME45704.1"/>
    <property type="molecule type" value="Genomic_DNA"/>
</dbReference>
<dbReference type="Proteomes" id="UP000016933">
    <property type="component" value="Unassembled WGS sequence"/>
</dbReference>
<dbReference type="PROSITE" id="PS51186">
    <property type="entry name" value="GNAT"/>
    <property type="match status" value="1"/>
</dbReference>
<evidence type="ECO:0000259" key="1">
    <source>
        <dbReference type="PROSITE" id="PS51186"/>
    </source>
</evidence>
<gene>
    <name evidence="2" type="ORF">DOTSEDRAFT_62184</name>
</gene>
<dbReference type="InterPro" id="IPR016181">
    <property type="entry name" value="Acyl_CoA_acyltransferase"/>
</dbReference>
<dbReference type="SUPFAM" id="SSF55729">
    <property type="entry name" value="Acyl-CoA N-acyltransferases (Nat)"/>
    <property type="match status" value="1"/>
</dbReference>
<dbReference type="AlphaFoldDB" id="N1PTG5"/>
<name>N1PTG5_DOTSN</name>
<dbReference type="OrthoDB" id="2821191at2759"/>
<reference evidence="2 3" key="2">
    <citation type="journal article" date="2012" name="PLoS Pathog.">
        <title>Diverse lifestyles and strategies of plant pathogenesis encoded in the genomes of eighteen Dothideomycetes fungi.</title>
        <authorList>
            <person name="Ohm R.A."/>
            <person name="Feau N."/>
            <person name="Henrissat B."/>
            <person name="Schoch C.L."/>
            <person name="Horwitz B.A."/>
            <person name="Barry K.W."/>
            <person name="Condon B.J."/>
            <person name="Copeland A.C."/>
            <person name="Dhillon B."/>
            <person name="Glaser F."/>
            <person name="Hesse C.N."/>
            <person name="Kosti I."/>
            <person name="LaButti K."/>
            <person name="Lindquist E.A."/>
            <person name="Lucas S."/>
            <person name="Salamov A.A."/>
            <person name="Bradshaw R.E."/>
            <person name="Ciuffetti L."/>
            <person name="Hamelin R.C."/>
            <person name="Kema G.H.J."/>
            <person name="Lawrence C."/>
            <person name="Scott J.A."/>
            <person name="Spatafora J.W."/>
            <person name="Turgeon B.G."/>
            <person name="de Wit P.J.G.M."/>
            <person name="Zhong S."/>
            <person name="Goodwin S.B."/>
            <person name="Grigoriev I.V."/>
        </authorList>
    </citation>
    <scope>NUCLEOTIDE SEQUENCE [LARGE SCALE GENOMIC DNA]</scope>
    <source>
        <strain evidence="3">NZE10 / CBS 128990</strain>
    </source>
</reference>
<keyword evidence="3" id="KW-1185">Reference proteome</keyword>
<protein>
    <recommendedName>
        <fullName evidence="1">N-acetyltransferase domain-containing protein</fullName>
    </recommendedName>
</protein>
<evidence type="ECO:0000313" key="2">
    <source>
        <dbReference type="EMBL" id="EME45704.1"/>
    </source>
</evidence>
<dbReference type="GO" id="GO:0016747">
    <property type="term" value="F:acyltransferase activity, transferring groups other than amino-acyl groups"/>
    <property type="evidence" value="ECO:0007669"/>
    <property type="project" value="InterPro"/>
</dbReference>
<dbReference type="HOGENOM" id="CLU_013985_13_1_1"/>
<dbReference type="OMA" id="VDCYAGG"/>
<organism evidence="2 3">
    <name type="scientific">Dothistroma septosporum (strain NZE10 / CBS 128990)</name>
    <name type="common">Red band needle blight fungus</name>
    <name type="synonym">Mycosphaerella pini</name>
    <dbReference type="NCBI Taxonomy" id="675120"/>
    <lineage>
        <taxon>Eukaryota</taxon>
        <taxon>Fungi</taxon>
        <taxon>Dikarya</taxon>
        <taxon>Ascomycota</taxon>
        <taxon>Pezizomycotina</taxon>
        <taxon>Dothideomycetes</taxon>
        <taxon>Dothideomycetidae</taxon>
        <taxon>Mycosphaerellales</taxon>
        <taxon>Mycosphaerellaceae</taxon>
        <taxon>Dothistroma</taxon>
    </lineage>
</organism>
<evidence type="ECO:0000313" key="3">
    <source>
        <dbReference type="Proteomes" id="UP000016933"/>
    </source>
</evidence>
<feature type="domain" description="N-acetyltransferase" evidence="1">
    <location>
        <begin position="42"/>
        <end position="210"/>
    </location>
</feature>
<sequence>MSKFSIRPASIQREDDDLFLNLWDSQLPWLAEIGSDGQWGSRSIREARPEAGDKVRNWITQGERRESWGADWCRAFVAEIEAPQNLGTETRGDSMRPTSVPVAAISLEAKPAAYIKSILPRQDEIDPFVYIGFLMSNRTAGELSKGAGAALIEHAKYKSASCGIRRLCLDCFRGNNRKLVEYYEKQGFTLLGDFVAGDKDWPGSVLEMRF</sequence>
<reference evidence="3" key="1">
    <citation type="journal article" date="2012" name="PLoS Genet.">
        <title>The genomes of the fungal plant pathogens Cladosporium fulvum and Dothistroma septosporum reveal adaptation to different hosts and lifestyles but also signatures of common ancestry.</title>
        <authorList>
            <person name="de Wit P.J.G.M."/>
            <person name="van der Burgt A."/>
            <person name="Oekmen B."/>
            <person name="Stergiopoulos I."/>
            <person name="Abd-Elsalam K.A."/>
            <person name="Aerts A.L."/>
            <person name="Bahkali A.H."/>
            <person name="Beenen H.G."/>
            <person name="Chettri P."/>
            <person name="Cox M.P."/>
            <person name="Datema E."/>
            <person name="de Vries R.P."/>
            <person name="Dhillon B."/>
            <person name="Ganley A.R."/>
            <person name="Griffiths S.A."/>
            <person name="Guo Y."/>
            <person name="Hamelin R.C."/>
            <person name="Henrissat B."/>
            <person name="Kabir M.S."/>
            <person name="Jashni M.K."/>
            <person name="Kema G."/>
            <person name="Klaubauf S."/>
            <person name="Lapidus A."/>
            <person name="Levasseur A."/>
            <person name="Lindquist E."/>
            <person name="Mehrabi R."/>
            <person name="Ohm R.A."/>
            <person name="Owen T.J."/>
            <person name="Salamov A."/>
            <person name="Schwelm A."/>
            <person name="Schijlen E."/>
            <person name="Sun H."/>
            <person name="van den Burg H.A."/>
            <person name="van Ham R.C.H.J."/>
            <person name="Zhang S."/>
            <person name="Goodwin S.B."/>
            <person name="Grigoriev I.V."/>
            <person name="Collemare J."/>
            <person name="Bradshaw R.E."/>
        </authorList>
    </citation>
    <scope>NUCLEOTIDE SEQUENCE [LARGE SCALE GENOMIC DNA]</scope>
    <source>
        <strain evidence="3">NZE10 / CBS 128990</strain>
    </source>
</reference>
<dbReference type="InterPro" id="IPR000182">
    <property type="entry name" value="GNAT_dom"/>
</dbReference>
<accession>N1PTG5</accession>
<dbReference type="Gene3D" id="3.40.630.30">
    <property type="match status" value="1"/>
</dbReference>
<proteinExistence type="predicted"/>
<dbReference type="eggNOG" id="ENOG502S8QM">
    <property type="taxonomic scope" value="Eukaryota"/>
</dbReference>